<organism evidence="2 3">
    <name type="scientific">Oceanospirillum sediminis</name>
    <dbReference type="NCBI Taxonomy" id="2760088"/>
    <lineage>
        <taxon>Bacteria</taxon>
        <taxon>Pseudomonadati</taxon>
        <taxon>Pseudomonadota</taxon>
        <taxon>Gammaproteobacteria</taxon>
        <taxon>Oceanospirillales</taxon>
        <taxon>Oceanospirillaceae</taxon>
        <taxon>Oceanospirillum</taxon>
    </lineage>
</organism>
<feature type="compositionally biased region" description="Polar residues" evidence="1">
    <location>
        <begin position="236"/>
        <end position="246"/>
    </location>
</feature>
<evidence type="ECO:0000313" key="2">
    <source>
        <dbReference type="EMBL" id="MBB1488568.1"/>
    </source>
</evidence>
<feature type="compositionally biased region" description="Polar residues" evidence="1">
    <location>
        <begin position="66"/>
        <end position="78"/>
    </location>
</feature>
<feature type="region of interest" description="Disordered" evidence="1">
    <location>
        <begin position="1"/>
        <end position="100"/>
    </location>
</feature>
<dbReference type="AlphaFoldDB" id="A0A839IUE8"/>
<reference evidence="2 3" key="1">
    <citation type="submission" date="2020-08" db="EMBL/GenBank/DDBJ databases">
        <title>Oceanospirillum sp. nov. isolated from marine sediment.</title>
        <authorList>
            <person name="Ji X."/>
        </authorList>
    </citation>
    <scope>NUCLEOTIDE SEQUENCE [LARGE SCALE GENOMIC DNA]</scope>
    <source>
        <strain evidence="2 3">D5</strain>
    </source>
</reference>
<name>A0A839IUE8_9GAMM</name>
<protein>
    <submittedName>
        <fullName evidence="2">DUF3306 domain-containing protein</fullName>
    </submittedName>
</protein>
<dbReference type="EMBL" id="JACJFM010000030">
    <property type="protein sequence ID" value="MBB1488568.1"/>
    <property type="molecule type" value="Genomic_DNA"/>
</dbReference>
<keyword evidence="3" id="KW-1185">Reference proteome</keyword>
<proteinExistence type="predicted"/>
<feature type="compositionally biased region" description="Polar residues" evidence="1">
    <location>
        <begin position="18"/>
        <end position="49"/>
    </location>
</feature>
<comment type="caution">
    <text evidence="2">The sequence shown here is derived from an EMBL/GenBank/DDBJ whole genome shotgun (WGS) entry which is preliminary data.</text>
</comment>
<dbReference type="Proteomes" id="UP000565262">
    <property type="component" value="Unassembled WGS sequence"/>
</dbReference>
<evidence type="ECO:0000256" key="1">
    <source>
        <dbReference type="SAM" id="MobiDB-lite"/>
    </source>
</evidence>
<sequence length="246" mass="27030">MSEASFFSRWSQRKQEQSQKSVPEQPVSERSVNSGTEPQACQQVGQQESNPEKSAVIATPDLNQPDLPTTTDVSGTDKSLSDEDMPDVDSLDGNSDVSGFFSDDVSEVLRKKALKAMFMTPEFNIRDGLEDYDDDFSVMKPLTEKVAAGLRTWIDEQEPEEMLEEALSKQPAPESQAELLPADSSDQDDIVSERSGAEDEADEASGSDESRIKHQKNNALQHEFISESTDAKEENTGLTGSSVETN</sequence>
<gene>
    <name evidence="2" type="ORF">H4O21_18340</name>
</gene>
<dbReference type="InterPro" id="IPR021735">
    <property type="entry name" value="DUF3306"/>
</dbReference>
<dbReference type="RefSeq" id="WP_182810338.1">
    <property type="nucleotide sequence ID" value="NZ_JACJFM010000030.1"/>
</dbReference>
<accession>A0A839IUE8</accession>
<evidence type="ECO:0000313" key="3">
    <source>
        <dbReference type="Proteomes" id="UP000565262"/>
    </source>
</evidence>
<dbReference type="Pfam" id="PF11748">
    <property type="entry name" value="DUF3306"/>
    <property type="match status" value="1"/>
</dbReference>
<feature type="region of interest" description="Disordered" evidence="1">
    <location>
        <begin position="159"/>
        <end position="246"/>
    </location>
</feature>